<reference evidence="2 3" key="2">
    <citation type="submission" date="2008-10" db="EMBL/GenBank/DDBJ databases">
        <authorList>
            <person name="Fulton L."/>
            <person name="Clifton S."/>
            <person name="Fulton B."/>
            <person name="Xu J."/>
            <person name="Minx P."/>
            <person name="Pepin K.H."/>
            <person name="Johnson M."/>
            <person name="Bhonagiri V."/>
            <person name="Nash W.E."/>
            <person name="Mardis E.R."/>
            <person name="Wilson R.K."/>
        </authorList>
    </citation>
    <scope>NUCLEOTIDE SEQUENCE [LARGE SCALE GENOMIC DNA]</scope>
    <source>
        <strain evidence="2 3">ATCC 29098</strain>
    </source>
</reference>
<dbReference type="EMBL" id="ABXU01000024">
    <property type="protein sequence ID" value="EEB34331.1"/>
    <property type="molecule type" value="Genomic_DNA"/>
</dbReference>
<evidence type="ECO:0000313" key="3">
    <source>
        <dbReference type="Proteomes" id="UP000003676"/>
    </source>
</evidence>
<reference evidence="2 3" key="1">
    <citation type="submission" date="2008-10" db="EMBL/GenBank/DDBJ databases">
        <title>Draft genome sequence of Desulvovibrio piger (ATCC 29098).</title>
        <authorList>
            <person name="Sudarsanam P."/>
            <person name="Ley R."/>
            <person name="Guruge J."/>
            <person name="Turnbaugh P.J."/>
            <person name="Mahowald M."/>
            <person name="Liep D."/>
            <person name="Gordon J."/>
        </authorList>
    </citation>
    <scope>NUCLEOTIDE SEQUENCE [LARGE SCALE GENOMIC DNA]</scope>
    <source>
        <strain evidence="2 3">ATCC 29098</strain>
    </source>
</reference>
<keyword evidence="1" id="KW-0472">Membrane</keyword>
<accession>B6WRM5</accession>
<feature type="transmembrane region" description="Helical" evidence="1">
    <location>
        <begin position="26"/>
        <end position="49"/>
    </location>
</feature>
<dbReference type="AlphaFoldDB" id="B6WRM5"/>
<dbReference type="HOGENOM" id="CLU_1872103_0_0_7"/>
<comment type="caution">
    <text evidence="2">The sequence shown here is derived from an EMBL/GenBank/DDBJ whole genome shotgun (WGS) entry which is preliminary data.</text>
</comment>
<organism evidence="2 3">
    <name type="scientific">Desulfovibrio piger ATCC 29098</name>
    <dbReference type="NCBI Taxonomy" id="411464"/>
    <lineage>
        <taxon>Bacteria</taxon>
        <taxon>Pseudomonadati</taxon>
        <taxon>Thermodesulfobacteriota</taxon>
        <taxon>Desulfovibrionia</taxon>
        <taxon>Desulfovibrionales</taxon>
        <taxon>Desulfovibrionaceae</taxon>
        <taxon>Desulfovibrio</taxon>
    </lineage>
</organism>
<keyword evidence="1" id="KW-1133">Transmembrane helix</keyword>
<protein>
    <submittedName>
        <fullName evidence="2">Uncharacterized protein</fullName>
    </submittedName>
</protein>
<proteinExistence type="predicted"/>
<dbReference type="Proteomes" id="UP000003676">
    <property type="component" value="Unassembled WGS sequence"/>
</dbReference>
<dbReference type="eggNOG" id="ENOG5032G4I">
    <property type="taxonomic scope" value="Bacteria"/>
</dbReference>
<evidence type="ECO:0000313" key="2">
    <source>
        <dbReference type="EMBL" id="EEB34331.1"/>
    </source>
</evidence>
<gene>
    <name evidence="2" type="ORF">DESPIG_00716</name>
</gene>
<evidence type="ECO:0000256" key="1">
    <source>
        <dbReference type="SAM" id="Phobius"/>
    </source>
</evidence>
<sequence>MQKILPFVYNKNMSTDYLEENTVKNVFVLLLMILAIPLNVFAFDIRGWWQLEEMPSIFMKINEEKIYGFKYRISKDTEERVEIFVDNSDVPCFLDKKGEDRILLINALGEQKSYKLVTRDTSLPQKDVRKLCGIEE</sequence>
<keyword evidence="1" id="KW-0812">Transmembrane</keyword>
<name>B6WRM5_9BACT</name>